<dbReference type="Proteomes" id="UP000712600">
    <property type="component" value="Unassembled WGS sequence"/>
</dbReference>
<dbReference type="GO" id="GO:0009081">
    <property type="term" value="P:branched-chain amino acid metabolic process"/>
    <property type="evidence" value="ECO:0007669"/>
    <property type="project" value="InterPro"/>
</dbReference>
<dbReference type="InterPro" id="IPR005786">
    <property type="entry name" value="B_amino_transII"/>
</dbReference>
<dbReference type="SUPFAM" id="SSF56752">
    <property type="entry name" value="D-aminoacid aminotransferase-like PLP-dependent enzymes"/>
    <property type="match status" value="1"/>
</dbReference>
<sequence>MAPSALSLPTSVSDEKYANVKWEELGFGFCRTDNMYVAKCKHGESFQEGKIVPYADLQISPCSAVLNYGQSACRSRKGFFSSVSSSLFALGRLCSPSPDMLDLLGSGEVERSRVAFWVYGEIHFSLLWISRVLCRRGVVAKGLVTVASALVCSCGSVAGARSLRAYETRVEGGCDRGESVRSDFFVRVFFGSPRVVVYGHERSSCCLATLSELLLLASCLETAFQKVAVEATHLCTGFVDGGSECLLVLGCGQSVGGALYELALVAFTRHFYSGNVKGIPDICGNAENLTFPRVTLMVENSYRYRRISKTIIAECAGFSGWAKLELSLSPLSTFSLGLSSHLPLNLTLRHTDVASERVPEPEGSLLLCLVFLFALGRLCSPSPDMLDLLGSNLRRRWKLQSRGTDTRISSGRRDSDAWLAVTKSSLRRFSGVIHRLRVSIQSKLTSRRRGDWFCSFYGGEAGVSCTCLETAFQKVAVEATHLCTGFVDGGSECLLVLGCGQSVGGALYELALVAFARHFYSGNVKGTPGIRGNAENLTFPRVTLMVENSYRYRRISKNILTECAGFSGWAKLGGCVRPRREVLRVVTLIARSRLRIDFPFLWLQRQSFFPWPKRPEL</sequence>
<name>A0A8S9RRK4_BRACR</name>
<gene>
    <name evidence="4" type="ORF">F2Q69_00031023</name>
</gene>
<dbReference type="InterPro" id="IPR043131">
    <property type="entry name" value="BCAT-like_N"/>
</dbReference>
<evidence type="ECO:0000256" key="3">
    <source>
        <dbReference type="ARBA" id="ARBA00022898"/>
    </source>
</evidence>
<evidence type="ECO:0000313" key="4">
    <source>
        <dbReference type="EMBL" id="KAF3583317.1"/>
    </source>
</evidence>
<proteinExistence type="inferred from homology"/>
<reference evidence="4" key="1">
    <citation type="submission" date="2019-12" db="EMBL/GenBank/DDBJ databases">
        <title>Genome sequencing and annotation of Brassica cretica.</title>
        <authorList>
            <person name="Studholme D.J."/>
            <person name="Sarris P."/>
        </authorList>
    </citation>
    <scope>NUCLEOTIDE SEQUENCE</scope>
    <source>
        <strain evidence="4">PFS-109/04</strain>
        <tissue evidence="4">Leaf</tissue>
    </source>
</reference>
<protein>
    <submittedName>
        <fullName evidence="4">Uncharacterized protein</fullName>
    </submittedName>
</protein>
<dbReference type="EMBL" id="QGKX02000088">
    <property type="protein sequence ID" value="KAF3583317.1"/>
    <property type="molecule type" value="Genomic_DNA"/>
</dbReference>
<comment type="cofactor">
    <cofactor evidence="1">
        <name>pyridoxal 5'-phosphate</name>
        <dbReference type="ChEBI" id="CHEBI:597326"/>
    </cofactor>
</comment>
<dbReference type="InterPro" id="IPR036038">
    <property type="entry name" value="Aminotransferase-like"/>
</dbReference>
<dbReference type="Gene3D" id="3.30.470.10">
    <property type="match status" value="1"/>
</dbReference>
<dbReference type="PANTHER" id="PTHR42825">
    <property type="entry name" value="AMINO ACID AMINOTRANSFERASE"/>
    <property type="match status" value="1"/>
</dbReference>
<keyword evidence="3" id="KW-0663">Pyridoxal phosphate</keyword>
<accession>A0A8S9RRK4</accession>
<evidence type="ECO:0000256" key="1">
    <source>
        <dbReference type="ARBA" id="ARBA00001933"/>
    </source>
</evidence>
<evidence type="ECO:0000313" key="5">
    <source>
        <dbReference type="Proteomes" id="UP000712600"/>
    </source>
</evidence>
<comment type="caution">
    <text evidence="4">The sequence shown here is derived from an EMBL/GenBank/DDBJ whole genome shotgun (WGS) entry which is preliminary data.</text>
</comment>
<evidence type="ECO:0000256" key="2">
    <source>
        <dbReference type="ARBA" id="ARBA00009320"/>
    </source>
</evidence>
<dbReference type="GO" id="GO:0004084">
    <property type="term" value="F:branched-chain-amino-acid transaminase activity"/>
    <property type="evidence" value="ECO:0007669"/>
    <property type="project" value="InterPro"/>
</dbReference>
<dbReference type="PANTHER" id="PTHR42825:SF8">
    <property type="entry name" value="METHIONINE AMINOTRANSFERASE BCAT4"/>
    <property type="match status" value="1"/>
</dbReference>
<dbReference type="AlphaFoldDB" id="A0A8S9RRK4"/>
<organism evidence="4 5">
    <name type="scientific">Brassica cretica</name>
    <name type="common">Mustard</name>
    <dbReference type="NCBI Taxonomy" id="69181"/>
    <lineage>
        <taxon>Eukaryota</taxon>
        <taxon>Viridiplantae</taxon>
        <taxon>Streptophyta</taxon>
        <taxon>Embryophyta</taxon>
        <taxon>Tracheophyta</taxon>
        <taxon>Spermatophyta</taxon>
        <taxon>Magnoliopsida</taxon>
        <taxon>eudicotyledons</taxon>
        <taxon>Gunneridae</taxon>
        <taxon>Pentapetalae</taxon>
        <taxon>rosids</taxon>
        <taxon>malvids</taxon>
        <taxon>Brassicales</taxon>
        <taxon>Brassicaceae</taxon>
        <taxon>Brassiceae</taxon>
        <taxon>Brassica</taxon>
    </lineage>
</organism>
<comment type="similarity">
    <text evidence="2">Belongs to the class-IV pyridoxal-phosphate-dependent aminotransferase family.</text>
</comment>